<gene>
    <name evidence="16" type="primary">mutY</name>
    <name evidence="16" type="ORF">AADV58_01175</name>
</gene>
<evidence type="ECO:0000256" key="14">
    <source>
        <dbReference type="RuleBase" id="RU365096"/>
    </source>
</evidence>
<evidence type="ECO:0000313" key="16">
    <source>
        <dbReference type="EMBL" id="WZJ21786.1"/>
    </source>
</evidence>
<evidence type="ECO:0000256" key="12">
    <source>
        <dbReference type="ARBA" id="ARBA00023204"/>
    </source>
</evidence>
<comment type="similarity">
    <text evidence="3 14">Belongs to the Nth/MutY family.</text>
</comment>
<dbReference type="EMBL" id="CP151406">
    <property type="protein sequence ID" value="WZJ21786.1"/>
    <property type="molecule type" value="Genomic_DNA"/>
</dbReference>
<keyword evidence="13 14" id="KW-0326">Glycosidase</keyword>
<dbReference type="SMART" id="SM00478">
    <property type="entry name" value="ENDO3c"/>
    <property type="match status" value="1"/>
</dbReference>
<dbReference type="EC" id="3.2.2.31" evidence="4 14"/>
<keyword evidence="11" id="KW-0411">Iron-sulfur</keyword>
<evidence type="ECO:0000256" key="2">
    <source>
        <dbReference type="ARBA" id="ARBA00002933"/>
    </source>
</evidence>
<dbReference type="SUPFAM" id="SSF55811">
    <property type="entry name" value="Nudix"/>
    <property type="match status" value="1"/>
</dbReference>
<dbReference type="CDD" id="cd00056">
    <property type="entry name" value="ENDO3c"/>
    <property type="match status" value="1"/>
</dbReference>
<evidence type="ECO:0000256" key="5">
    <source>
        <dbReference type="ARBA" id="ARBA00022023"/>
    </source>
</evidence>
<name>A0ABZ2XKJ1_9RHOO</name>
<keyword evidence="12" id="KW-0234">DNA repair</keyword>
<dbReference type="Gene3D" id="1.10.1670.10">
    <property type="entry name" value="Helix-hairpin-Helix base-excision DNA repair enzymes (C-terminal)"/>
    <property type="match status" value="1"/>
</dbReference>
<accession>A0ABZ2XKJ1</accession>
<dbReference type="InterPro" id="IPR044298">
    <property type="entry name" value="MIG/MutY"/>
</dbReference>
<evidence type="ECO:0000259" key="15">
    <source>
        <dbReference type="SMART" id="SM00478"/>
    </source>
</evidence>
<protein>
    <recommendedName>
        <fullName evidence="5 14">Adenine DNA glycosylase</fullName>
        <ecNumber evidence="4 14">3.2.2.31</ecNumber>
    </recommendedName>
</protein>
<dbReference type="InterPro" id="IPR003265">
    <property type="entry name" value="HhH-GPD_domain"/>
</dbReference>
<comment type="function">
    <text evidence="2">Adenine glycosylase active on G-A mispairs. MutY also corrects error-prone DNA synthesis past GO lesions which are due to the oxidatively damaged form of guanine: 7,8-dihydro-8-oxoguanine (8-oxo-dGTP).</text>
</comment>
<evidence type="ECO:0000256" key="10">
    <source>
        <dbReference type="ARBA" id="ARBA00023004"/>
    </source>
</evidence>
<keyword evidence="8 14" id="KW-0227">DNA damage</keyword>
<dbReference type="PANTHER" id="PTHR42944">
    <property type="entry name" value="ADENINE DNA GLYCOSYLASE"/>
    <property type="match status" value="1"/>
</dbReference>
<dbReference type="Gene3D" id="1.10.340.30">
    <property type="entry name" value="Hypothetical protein, domain 2"/>
    <property type="match status" value="1"/>
</dbReference>
<dbReference type="InterPro" id="IPR005760">
    <property type="entry name" value="A/G_AdeGlyc_MutY"/>
</dbReference>
<dbReference type="InterPro" id="IPR015797">
    <property type="entry name" value="NUDIX_hydrolase-like_dom_sf"/>
</dbReference>
<reference evidence="16 17" key="1">
    <citation type="submission" date="2024-04" db="EMBL/GenBank/DDBJ databases">
        <title>Dissimilatory iodate-reducing microorganisms contribute to the enrichment of iodine in groundwater.</title>
        <authorList>
            <person name="Jiang Z."/>
        </authorList>
    </citation>
    <scope>NUCLEOTIDE SEQUENCE [LARGE SCALE GENOMIC DNA]</scope>
    <source>
        <strain evidence="16 17">NCP973</strain>
    </source>
</reference>
<evidence type="ECO:0000256" key="13">
    <source>
        <dbReference type="ARBA" id="ARBA00023295"/>
    </source>
</evidence>
<evidence type="ECO:0000256" key="9">
    <source>
        <dbReference type="ARBA" id="ARBA00022801"/>
    </source>
</evidence>
<organism evidence="16 17">
    <name type="scientific">Azonexus hydrophilus</name>
    <dbReference type="NCBI Taxonomy" id="418702"/>
    <lineage>
        <taxon>Bacteria</taxon>
        <taxon>Pseudomonadati</taxon>
        <taxon>Pseudomonadota</taxon>
        <taxon>Betaproteobacteria</taxon>
        <taxon>Rhodocyclales</taxon>
        <taxon>Azonexaceae</taxon>
        <taxon>Azonexus</taxon>
    </lineage>
</organism>
<dbReference type="RefSeq" id="WP_341743845.1">
    <property type="nucleotide sequence ID" value="NZ_CP151406.1"/>
</dbReference>
<dbReference type="InterPro" id="IPR023170">
    <property type="entry name" value="HhH_base_excis_C"/>
</dbReference>
<comment type="catalytic activity">
    <reaction evidence="1 14">
        <text>Hydrolyzes free adenine bases from 7,8-dihydro-8-oxoguanine:adenine mismatched double-stranded DNA, leaving an apurinic site.</text>
        <dbReference type="EC" id="3.2.2.31"/>
    </reaction>
</comment>
<dbReference type="Proteomes" id="UP001479520">
    <property type="component" value="Chromosome"/>
</dbReference>
<dbReference type="GO" id="GO:0000701">
    <property type="term" value="F:purine-specific mismatch base pair DNA N-glycosylase activity"/>
    <property type="evidence" value="ECO:0007669"/>
    <property type="project" value="UniProtKB-EC"/>
</dbReference>
<dbReference type="PANTHER" id="PTHR42944:SF1">
    <property type="entry name" value="ADENINE DNA GLYCOSYLASE"/>
    <property type="match status" value="1"/>
</dbReference>
<dbReference type="NCBIfam" id="TIGR01084">
    <property type="entry name" value="mutY"/>
    <property type="match status" value="1"/>
</dbReference>
<dbReference type="InterPro" id="IPR000445">
    <property type="entry name" value="HhH_motif"/>
</dbReference>
<evidence type="ECO:0000256" key="7">
    <source>
        <dbReference type="ARBA" id="ARBA00022723"/>
    </source>
</evidence>
<dbReference type="Pfam" id="PF14815">
    <property type="entry name" value="NUDIX_4"/>
    <property type="match status" value="1"/>
</dbReference>
<dbReference type="Gene3D" id="3.90.79.10">
    <property type="entry name" value="Nucleoside Triphosphate Pyrophosphohydrolase"/>
    <property type="match status" value="1"/>
</dbReference>
<dbReference type="SUPFAM" id="SSF48150">
    <property type="entry name" value="DNA-glycosylase"/>
    <property type="match status" value="1"/>
</dbReference>
<proteinExistence type="inferred from homology"/>
<evidence type="ECO:0000256" key="4">
    <source>
        <dbReference type="ARBA" id="ARBA00012045"/>
    </source>
</evidence>
<evidence type="ECO:0000256" key="6">
    <source>
        <dbReference type="ARBA" id="ARBA00022485"/>
    </source>
</evidence>
<comment type="cofactor">
    <cofactor evidence="14">
        <name>[4Fe-4S] cluster</name>
        <dbReference type="ChEBI" id="CHEBI:49883"/>
    </cofactor>
    <text evidence="14">Binds 1 [4Fe-4S] cluster.</text>
</comment>
<evidence type="ECO:0000313" key="17">
    <source>
        <dbReference type="Proteomes" id="UP001479520"/>
    </source>
</evidence>
<dbReference type="PROSITE" id="PS01155">
    <property type="entry name" value="ENDONUCLEASE_III_2"/>
    <property type="match status" value="1"/>
</dbReference>
<keyword evidence="10 14" id="KW-0408">Iron</keyword>
<dbReference type="CDD" id="cd03431">
    <property type="entry name" value="NUDIX_DNA_Glycosylase_C-MutY"/>
    <property type="match status" value="1"/>
</dbReference>
<keyword evidence="7" id="KW-0479">Metal-binding</keyword>
<dbReference type="InterPro" id="IPR011257">
    <property type="entry name" value="DNA_glycosylase"/>
</dbReference>
<dbReference type="InterPro" id="IPR004036">
    <property type="entry name" value="Endonuclease-III-like_CS2"/>
</dbReference>
<sequence>MPKEQSFAQRLIAWQQAAGRHDLPWQGSRDPYRVWLSEIMLQQTQVATVIPYYQRFLSSFPDVVALAAAPIERVVEHWAGLGYYARARNLHRCAQQIVAQHGGAFPRTAAELAELPGIGRSTAAAIAAFSFGERAAILDGNVKRVLCRVFGIAGFPGSAPVERKLWQLAESLLPETGIEAYTQGLMDLGATLCTRGTPHCPACPFADACVARREGRQKTLPEARPRAPMPERNATFVLITDGQRLLLERRPPSGLWGGLLVPPEGEPEQVLAARGLCALAQRKLPDLKHAFTHFRLTLQPVLCRVQAPPATGETGSAWLPLSKAAAAGVPTPIARLIRLVASAPD</sequence>
<feature type="domain" description="HhH-GPD" evidence="15">
    <location>
        <begin position="40"/>
        <end position="191"/>
    </location>
</feature>
<keyword evidence="9 16" id="KW-0378">Hydrolase</keyword>
<evidence type="ECO:0000256" key="3">
    <source>
        <dbReference type="ARBA" id="ARBA00008343"/>
    </source>
</evidence>
<evidence type="ECO:0000256" key="8">
    <source>
        <dbReference type="ARBA" id="ARBA00022763"/>
    </source>
</evidence>
<evidence type="ECO:0000256" key="1">
    <source>
        <dbReference type="ARBA" id="ARBA00000843"/>
    </source>
</evidence>
<dbReference type="Pfam" id="PF00633">
    <property type="entry name" value="HHH"/>
    <property type="match status" value="1"/>
</dbReference>
<keyword evidence="6" id="KW-0004">4Fe-4S</keyword>
<dbReference type="InterPro" id="IPR029119">
    <property type="entry name" value="MutY_C"/>
</dbReference>
<dbReference type="Pfam" id="PF00730">
    <property type="entry name" value="HhH-GPD"/>
    <property type="match status" value="1"/>
</dbReference>
<evidence type="ECO:0000256" key="11">
    <source>
        <dbReference type="ARBA" id="ARBA00023014"/>
    </source>
</evidence>
<keyword evidence="17" id="KW-1185">Reference proteome</keyword>